<proteinExistence type="predicted"/>
<sequence length="194" mass="20957">MAAQVAPVSNETEALIGYIAQQQDAFRVVVHGLTDAQAGEVSTVSALTLGGLIKHVTETQEHWLELALAAPSRPAPADPAAVADYGDGFRYDPEAGLEPLLARFDQVCARVLDAVATADLAAPVPVPDAPWNPKDIDAWSVRWVWFHLIEELARHAGHADIIREGVDGATLYELVAAIEGWPETDWLKPWKPAV</sequence>
<dbReference type="SUPFAM" id="SSF109854">
    <property type="entry name" value="DinB/YfiT-like putative metalloenzymes"/>
    <property type="match status" value="1"/>
</dbReference>
<keyword evidence="2" id="KW-1185">Reference proteome</keyword>
<dbReference type="Proteomes" id="UP000267128">
    <property type="component" value="Unassembled WGS sequence"/>
</dbReference>
<name>A0A3N0CJP2_9ACTN</name>
<reference evidence="1 2" key="1">
    <citation type="submission" date="2018-11" db="EMBL/GenBank/DDBJ databases">
        <authorList>
            <person name="Li F."/>
        </authorList>
    </citation>
    <scope>NUCLEOTIDE SEQUENCE [LARGE SCALE GENOMIC DNA]</scope>
    <source>
        <strain evidence="1 2">Gsoil 097</strain>
    </source>
</reference>
<evidence type="ECO:0000313" key="1">
    <source>
        <dbReference type="EMBL" id="RNL63236.1"/>
    </source>
</evidence>
<accession>A0A3N0CJP2</accession>
<gene>
    <name evidence="1" type="ORF">EFK50_16210</name>
</gene>
<dbReference type="Gene3D" id="1.20.120.450">
    <property type="entry name" value="dinb family like domain"/>
    <property type="match status" value="1"/>
</dbReference>
<dbReference type="EMBL" id="RJSE01000007">
    <property type="protein sequence ID" value="RNL63236.1"/>
    <property type="molecule type" value="Genomic_DNA"/>
</dbReference>
<evidence type="ECO:0000313" key="2">
    <source>
        <dbReference type="Proteomes" id="UP000267128"/>
    </source>
</evidence>
<organism evidence="1 2">
    <name type="scientific">Nocardioides marmoriginsengisoli</name>
    <dbReference type="NCBI Taxonomy" id="661483"/>
    <lineage>
        <taxon>Bacteria</taxon>
        <taxon>Bacillati</taxon>
        <taxon>Actinomycetota</taxon>
        <taxon>Actinomycetes</taxon>
        <taxon>Propionibacteriales</taxon>
        <taxon>Nocardioidaceae</taxon>
        <taxon>Nocardioides</taxon>
    </lineage>
</organism>
<dbReference type="InterPro" id="IPR007061">
    <property type="entry name" value="MST-like"/>
</dbReference>
<dbReference type="AlphaFoldDB" id="A0A3N0CJP2"/>
<dbReference type="InterPro" id="IPR034660">
    <property type="entry name" value="DinB/YfiT-like"/>
</dbReference>
<comment type="caution">
    <text evidence="1">The sequence shown here is derived from an EMBL/GenBank/DDBJ whole genome shotgun (WGS) entry which is preliminary data.</text>
</comment>
<dbReference type="Pfam" id="PF04978">
    <property type="entry name" value="MST"/>
    <property type="match status" value="1"/>
</dbReference>
<protein>
    <submittedName>
        <fullName evidence="1">DinB family protein</fullName>
    </submittedName>
</protein>
<dbReference type="RefSeq" id="WP_123228529.1">
    <property type="nucleotide sequence ID" value="NZ_RJSE01000007.1"/>
</dbReference>
<dbReference type="OrthoDB" id="4548523at2"/>